<name>I4INN9_MICAE</name>
<reference evidence="1 2" key="1">
    <citation type="submission" date="2012-04" db="EMBL/GenBank/DDBJ databases">
        <authorList>
            <person name="Genoscope - CEA"/>
        </authorList>
    </citation>
    <scope>NUCLEOTIDE SEQUENCE [LARGE SCALE GENOMIC DNA]</scope>
    <source>
        <strain evidence="1 2">9701</strain>
    </source>
</reference>
<evidence type="ECO:0000313" key="2">
    <source>
        <dbReference type="Proteomes" id="UP000004047"/>
    </source>
</evidence>
<sequence length="42" mass="5027">MSGFYGMAKGFPVVKRLFEFLAKFQLFNFPKLKKYDTFSHFI</sequence>
<dbReference type="HOGENOM" id="CLU_3254104_0_0_3"/>
<protein>
    <submittedName>
        <fullName evidence="1">Transposase</fullName>
    </submittedName>
</protein>
<accession>I4INN9</accession>
<dbReference type="AlphaFoldDB" id="I4INN9"/>
<gene>
    <name evidence="1" type="ORF">MICAK_2060005</name>
</gene>
<organism evidence="1 2">
    <name type="scientific">Microcystis aeruginosa PCC 9701</name>
    <dbReference type="NCBI Taxonomy" id="721123"/>
    <lineage>
        <taxon>Bacteria</taxon>
        <taxon>Bacillati</taxon>
        <taxon>Cyanobacteriota</taxon>
        <taxon>Cyanophyceae</taxon>
        <taxon>Oscillatoriophycideae</taxon>
        <taxon>Chroococcales</taxon>
        <taxon>Microcystaceae</taxon>
        <taxon>Microcystis</taxon>
    </lineage>
</organism>
<dbReference type="EMBL" id="CAIQ01000120">
    <property type="protein sequence ID" value="CCI35913.1"/>
    <property type="molecule type" value="Genomic_DNA"/>
</dbReference>
<comment type="caution">
    <text evidence="1">The sequence shown here is derived from an EMBL/GenBank/DDBJ whole genome shotgun (WGS) entry which is preliminary data.</text>
</comment>
<evidence type="ECO:0000313" key="1">
    <source>
        <dbReference type="EMBL" id="CCI35913.1"/>
    </source>
</evidence>
<dbReference type="Proteomes" id="UP000004047">
    <property type="component" value="Unassembled WGS sequence"/>
</dbReference>
<proteinExistence type="predicted"/>